<dbReference type="EMBL" id="JADJZA010000001">
    <property type="protein sequence ID" value="MBK9295382.1"/>
    <property type="molecule type" value="Genomic_DNA"/>
</dbReference>
<proteinExistence type="predicted"/>
<evidence type="ECO:0000256" key="1">
    <source>
        <dbReference type="SAM" id="MobiDB-lite"/>
    </source>
</evidence>
<reference evidence="2 3" key="1">
    <citation type="submission" date="2020-10" db="EMBL/GenBank/DDBJ databases">
        <title>Connecting structure to function with the recovery of over 1000 high-quality activated sludge metagenome-assembled genomes encoding full-length rRNA genes using long-read sequencing.</title>
        <authorList>
            <person name="Singleton C.M."/>
            <person name="Petriglieri F."/>
            <person name="Kristensen J.M."/>
            <person name="Kirkegaard R.H."/>
            <person name="Michaelsen T.Y."/>
            <person name="Andersen M.H."/>
            <person name="Karst S.M."/>
            <person name="Dueholm M.S."/>
            <person name="Nielsen P.H."/>
            <person name="Albertsen M."/>
        </authorList>
    </citation>
    <scope>NUCLEOTIDE SEQUENCE [LARGE SCALE GENOMIC DNA]</scope>
    <source>
        <strain evidence="2">Lyne_18-Q3-R50-59_MAXAC.006</strain>
    </source>
</reference>
<accession>A0A936N866</accession>
<feature type="compositionally biased region" description="Polar residues" evidence="1">
    <location>
        <begin position="1"/>
        <end position="14"/>
    </location>
</feature>
<evidence type="ECO:0000313" key="3">
    <source>
        <dbReference type="Proteomes" id="UP000727993"/>
    </source>
</evidence>
<dbReference type="GO" id="GO:0016491">
    <property type="term" value="F:oxidoreductase activity"/>
    <property type="evidence" value="ECO:0007669"/>
    <property type="project" value="InterPro"/>
</dbReference>
<dbReference type="InterPro" id="IPR004378">
    <property type="entry name" value="F420H2_quin_Rdtase"/>
</dbReference>
<feature type="region of interest" description="Disordered" evidence="1">
    <location>
        <begin position="1"/>
        <end position="24"/>
    </location>
</feature>
<organism evidence="2 3">
    <name type="scientific">Candidatus Neomicrothrix subdominans</name>
    <dbReference type="NCBI Taxonomy" id="2954438"/>
    <lineage>
        <taxon>Bacteria</taxon>
        <taxon>Bacillati</taxon>
        <taxon>Actinomycetota</taxon>
        <taxon>Acidimicrobiia</taxon>
        <taxon>Acidimicrobiales</taxon>
        <taxon>Microthrixaceae</taxon>
        <taxon>Candidatus Neomicrothrix</taxon>
    </lineage>
</organism>
<dbReference type="AlphaFoldDB" id="A0A936N866"/>
<dbReference type="Gene3D" id="2.30.110.10">
    <property type="entry name" value="Electron Transport, Fmn-binding Protein, Chain A"/>
    <property type="match status" value="1"/>
</dbReference>
<dbReference type="Proteomes" id="UP000727993">
    <property type="component" value="Unassembled WGS sequence"/>
</dbReference>
<gene>
    <name evidence="2" type="ORF">IPN02_00595</name>
</gene>
<protein>
    <submittedName>
        <fullName evidence="2">Nitroreductase family deazaflavin-dependent oxidoreductase</fullName>
    </submittedName>
</protein>
<evidence type="ECO:0000313" key="2">
    <source>
        <dbReference type="EMBL" id="MBK9295382.1"/>
    </source>
</evidence>
<dbReference type="Pfam" id="PF04075">
    <property type="entry name" value="F420H2_quin_red"/>
    <property type="match status" value="1"/>
</dbReference>
<dbReference type="InterPro" id="IPR012349">
    <property type="entry name" value="Split_barrel_FMN-bd"/>
</dbReference>
<comment type="caution">
    <text evidence="2">The sequence shown here is derived from an EMBL/GenBank/DDBJ whole genome shotgun (WGS) entry which is preliminary data.</text>
</comment>
<name>A0A936N866_9ACTN</name>
<sequence length="174" mass="19102">MNSITAHPTASDSPTPERPAAAGLPRTHYAAPGWLSRNLMNRLVRRLSRVGISVWGARELRVRGRSSGEWRSAPVNPLKIGQERYLVAPRGETQWVRNLRVTGGGELRVGRSIEAFTASEVADADKEPILRAYLKRWAFEVGAFFDGVDGDASAAELARIAPNHPVFHLSHGTQ</sequence>